<name>A0A0M3QZ40_DROBS</name>
<dbReference type="SUPFAM" id="SSF56317">
    <property type="entry name" value="Carbon-nitrogen hydrolase"/>
    <property type="match status" value="1"/>
</dbReference>
<dbReference type="STRING" id="30019.A0A0M3QZ40"/>
<comment type="similarity">
    <text evidence="1">Belongs to the carbon-nitrogen hydrolase superfamily. BTD/VNN family.</text>
</comment>
<keyword evidence="2" id="KW-0732">Signal</keyword>
<dbReference type="InterPro" id="IPR043957">
    <property type="entry name" value="Vanin_C"/>
</dbReference>
<evidence type="ECO:0000256" key="3">
    <source>
        <dbReference type="ARBA" id="ARBA00022801"/>
    </source>
</evidence>
<feature type="non-terminal residue" evidence="6">
    <location>
        <position position="1"/>
    </location>
</feature>
<reference evidence="6 7" key="1">
    <citation type="submission" date="2015-08" db="EMBL/GenBank/DDBJ databases">
        <title>Ancestral chromatin configuration constrains chromatin evolution on differentiating sex chromosomes in Drosophila.</title>
        <authorList>
            <person name="Zhou Q."/>
            <person name="Bachtrog D."/>
        </authorList>
    </citation>
    <scope>NUCLEOTIDE SEQUENCE [LARGE SCALE GENOMIC DNA]</scope>
    <source>
        <tissue evidence="6">Whole larvae</tissue>
    </source>
</reference>
<dbReference type="Pfam" id="PF19018">
    <property type="entry name" value="Vanin_C"/>
    <property type="match status" value="1"/>
</dbReference>
<dbReference type="Proteomes" id="UP000494163">
    <property type="component" value="Chromosome X"/>
</dbReference>
<evidence type="ECO:0000313" key="7">
    <source>
        <dbReference type="Proteomes" id="UP000494163"/>
    </source>
</evidence>
<feature type="non-terminal residue" evidence="6">
    <location>
        <position position="504"/>
    </location>
</feature>
<dbReference type="Gene3D" id="3.60.110.10">
    <property type="entry name" value="Carbon-nitrogen hydrolase"/>
    <property type="match status" value="1"/>
</dbReference>
<accession>A0A0M3QZ40</accession>
<protein>
    <submittedName>
        <fullName evidence="6">CG32751</fullName>
    </submittedName>
</protein>
<dbReference type="InterPro" id="IPR003010">
    <property type="entry name" value="C-N_Hydrolase"/>
</dbReference>
<dbReference type="EMBL" id="CP012528">
    <property type="protein sequence ID" value="ALC48763.1"/>
    <property type="molecule type" value="Genomic_DNA"/>
</dbReference>
<keyword evidence="4" id="KW-0325">Glycoprotein</keyword>
<sequence length="504" mass="56556">EQNFYTAGVVEFRQAEGNELLVWQENLAGYLEIIHSTNASATDIIIFPEATLNTIETASFVPAPEQQITPCLDDAQSLVYAEFLVKLSCAARETRKYIVINLSEQQLCSDTPEDTRPCASTGYNIFNTNVVFDRQGAVISRYRKVHLYGEMRNSTFKPETVAFDTDFNVTFGHFICFDIMFEQPTLQLLQQGVKDFVYPSMWFSQLPLLTSVQAQLSWAYANDVNLLAAGASMPKWGSTGTGIFHGRQGTIVSKMVTDAGERRIYVAQVPKYGPDNASQPPVDELELLPRDSASGLLLIKRDELENYKSVRLEQLLPPSSGVSSGLLQHQLCHGFICCNFKLHWRRRQAADETNFSYRLGAFDGWREEQHIDDANYVRNCAIFACTGTSIEQCGLMPDLEQQQAAFSFDNLTIEANYVKSSALLLMPNTLLADLYPLEPADFDWSLRELNNSHAIAARLTLTSPAPHNLLTFAIYGNYFDDVCTYHPNGTTEQNLQCGFKPLDD</sequence>
<dbReference type="CDD" id="cd07567">
    <property type="entry name" value="biotinidase_like"/>
    <property type="match status" value="1"/>
</dbReference>
<dbReference type="PANTHER" id="PTHR10609:SF14">
    <property type="entry name" value="BIOTINIDASE"/>
    <property type="match status" value="1"/>
</dbReference>
<keyword evidence="3" id="KW-0378">Hydrolase</keyword>
<proteinExistence type="inferred from homology"/>
<dbReference type="OMA" id="SGKWNPC"/>
<organism evidence="6 7">
    <name type="scientific">Drosophila busckii</name>
    <name type="common">Fruit fly</name>
    <dbReference type="NCBI Taxonomy" id="30019"/>
    <lineage>
        <taxon>Eukaryota</taxon>
        <taxon>Metazoa</taxon>
        <taxon>Ecdysozoa</taxon>
        <taxon>Arthropoda</taxon>
        <taxon>Hexapoda</taxon>
        <taxon>Insecta</taxon>
        <taxon>Pterygota</taxon>
        <taxon>Neoptera</taxon>
        <taxon>Endopterygota</taxon>
        <taxon>Diptera</taxon>
        <taxon>Brachycera</taxon>
        <taxon>Muscomorpha</taxon>
        <taxon>Ephydroidea</taxon>
        <taxon>Drosophilidae</taxon>
        <taxon>Drosophila</taxon>
    </lineage>
</organism>
<dbReference type="PANTHER" id="PTHR10609">
    <property type="entry name" value="BIOTINIDASE-RELATED"/>
    <property type="match status" value="1"/>
</dbReference>
<evidence type="ECO:0000313" key="6">
    <source>
        <dbReference type="EMBL" id="ALC48763.1"/>
    </source>
</evidence>
<evidence type="ECO:0000256" key="4">
    <source>
        <dbReference type="ARBA" id="ARBA00023180"/>
    </source>
</evidence>
<dbReference type="InterPro" id="IPR012101">
    <property type="entry name" value="Biotinidase-like_euk"/>
</dbReference>
<evidence type="ECO:0000256" key="1">
    <source>
        <dbReference type="ARBA" id="ARBA00008225"/>
    </source>
</evidence>
<dbReference type="InterPro" id="IPR036526">
    <property type="entry name" value="C-N_Hydrolase_sf"/>
</dbReference>
<dbReference type="InterPro" id="IPR040154">
    <property type="entry name" value="Biotinidase/VNN"/>
</dbReference>
<dbReference type="PROSITE" id="PS50263">
    <property type="entry name" value="CN_HYDROLASE"/>
    <property type="match status" value="1"/>
</dbReference>
<feature type="domain" description="CN hydrolase" evidence="5">
    <location>
        <begin position="5"/>
        <end position="271"/>
    </location>
</feature>
<dbReference type="GO" id="GO:0016811">
    <property type="term" value="F:hydrolase activity, acting on carbon-nitrogen (but not peptide) bonds, in linear amides"/>
    <property type="evidence" value="ECO:0007669"/>
    <property type="project" value="InterPro"/>
</dbReference>
<evidence type="ECO:0000259" key="5">
    <source>
        <dbReference type="PROSITE" id="PS50263"/>
    </source>
</evidence>
<dbReference type="OrthoDB" id="10250282at2759"/>
<keyword evidence="7" id="KW-1185">Reference proteome</keyword>
<dbReference type="AlphaFoldDB" id="A0A0M3QZ40"/>
<evidence type="ECO:0000256" key="2">
    <source>
        <dbReference type="ARBA" id="ARBA00022729"/>
    </source>
</evidence>
<dbReference type="Pfam" id="PF00795">
    <property type="entry name" value="CN_hydrolase"/>
    <property type="match status" value="1"/>
</dbReference>
<gene>
    <name evidence="6" type="ORF">Dbus_chrXg619</name>
</gene>